<keyword evidence="1" id="KW-0472">Membrane</keyword>
<reference evidence="2" key="2">
    <citation type="journal article" date="2015" name="Data Brief">
        <title>Shoot transcriptome of the giant reed, Arundo donax.</title>
        <authorList>
            <person name="Barrero R.A."/>
            <person name="Guerrero F.D."/>
            <person name="Moolhuijzen P."/>
            <person name="Goolsby J.A."/>
            <person name="Tidwell J."/>
            <person name="Bellgard S.E."/>
            <person name="Bellgard M.I."/>
        </authorList>
    </citation>
    <scope>NUCLEOTIDE SEQUENCE</scope>
    <source>
        <tissue evidence="2">Shoot tissue taken approximately 20 cm above the soil surface</tissue>
    </source>
</reference>
<proteinExistence type="predicted"/>
<dbReference type="AlphaFoldDB" id="A0A0A9HJ12"/>
<evidence type="ECO:0000256" key="1">
    <source>
        <dbReference type="SAM" id="Phobius"/>
    </source>
</evidence>
<feature type="transmembrane region" description="Helical" evidence="1">
    <location>
        <begin position="14"/>
        <end position="36"/>
    </location>
</feature>
<accession>A0A0A9HJ12</accession>
<name>A0A0A9HJ12_ARUDO</name>
<dbReference type="EMBL" id="GBRH01160791">
    <property type="protein sequence ID" value="JAE37105.1"/>
    <property type="molecule type" value="Transcribed_RNA"/>
</dbReference>
<evidence type="ECO:0000313" key="2">
    <source>
        <dbReference type="EMBL" id="JAE37105.1"/>
    </source>
</evidence>
<organism evidence="2">
    <name type="scientific">Arundo donax</name>
    <name type="common">Giant reed</name>
    <name type="synonym">Donax arundinaceus</name>
    <dbReference type="NCBI Taxonomy" id="35708"/>
    <lineage>
        <taxon>Eukaryota</taxon>
        <taxon>Viridiplantae</taxon>
        <taxon>Streptophyta</taxon>
        <taxon>Embryophyta</taxon>
        <taxon>Tracheophyta</taxon>
        <taxon>Spermatophyta</taxon>
        <taxon>Magnoliopsida</taxon>
        <taxon>Liliopsida</taxon>
        <taxon>Poales</taxon>
        <taxon>Poaceae</taxon>
        <taxon>PACMAD clade</taxon>
        <taxon>Arundinoideae</taxon>
        <taxon>Arundineae</taxon>
        <taxon>Arundo</taxon>
    </lineage>
</organism>
<keyword evidence="1" id="KW-1133">Transmembrane helix</keyword>
<protein>
    <submittedName>
        <fullName evidence="2">Uncharacterized protein</fullName>
    </submittedName>
</protein>
<sequence length="45" mass="4991">MYEYSSPHGGSTTFRYGVVIIVLFCNVIFGDTFLVIEISEACLVV</sequence>
<reference evidence="2" key="1">
    <citation type="submission" date="2014-09" db="EMBL/GenBank/DDBJ databases">
        <authorList>
            <person name="Magalhaes I.L.F."/>
            <person name="Oliveira U."/>
            <person name="Santos F.R."/>
            <person name="Vidigal T.H.D.A."/>
            <person name="Brescovit A.D."/>
            <person name="Santos A.J."/>
        </authorList>
    </citation>
    <scope>NUCLEOTIDE SEQUENCE</scope>
    <source>
        <tissue evidence="2">Shoot tissue taken approximately 20 cm above the soil surface</tissue>
    </source>
</reference>
<keyword evidence="1" id="KW-0812">Transmembrane</keyword>